<dbReference type="Gene3D" id="1.10.8.60">
    <property type="match status" value="1"/>
</dbReference>
<dbReference type="SMART" id="SM00382">
    <property type="entry name" value="AAA"/>
    <property type="match status" value="1"/>
</dbReference>
<keyword evidence="4" id="KW-0547">Nucleotide-binding</keyword>
<dbReference type="NCBIfam" id="NF001679">
    <property type="entry name" value="PRK00440.1"/>
    <property type="match status" value="1"/>
</dbReference>
<dbReference type="SUPFAM" id="SSF48019">
    <property type="entry name" value="post-AAA+ oligomerization domain-like"/>
    <property type="match status" value="1"/>
</dbReference>
<evidence type="ECO:0000256" key="6">
    <source>
        <dbReference type="ARBA" id="ARBA00023242"/>
    </source>
</evidence>
<feature type="domain" description="AAA+ ATPase" evidence="9">
    <location>
        <begin position="64"/>
        <end position="196"/>
    </location>
</feature>
<dbReference type="SUPFAM" id="SSF52540">
    <property type="entry name" value="P-loop containing nucleoside triphosphate hydrolases"/>
    <property type="match status" value="1"/>
</dbReference>
<dbReference type="PANTHER" id="PTHR11669">
    <property type="entry name" value="REPLICATION FACTOR C / DNA POLYMERASE III GAMMA-TAU SUBUNIT"/>
    <property type="match status" value="1"/>
</dbReference>
<evidence type="ECO:0000259" key="9">
    <source>
        <dbReference type="SMART" id="SM00382"/>
    </source>
</evidence>
<evidence type="ECO:0000256" key="3">
    <source>
        <dbReference type="ARBA" id="ARBA00022705"/>
    </source>
</evidence>
<organism evidence="10 11">
    <name type="scientific">Coemansia asiatica</name>
    <dbReference type="NCBI Taxonomy" id="1052880"/>
    <lineage>
        <taxon>Eukaryota</taxon>
        <taxon>Fungi</taxon>
        <taxon>Fungi incertae sedis</taxon>
        <taxon>Zoopagomycota</taxon>
        <taxon>Kickxellomycotina</taxon>
        <taxon>Kickxellomycetes</taxon>
        <taxon>Kickxellales</taxon>
        <taxon>Kickxellaceae</taxon>
        <taxon>Coemansia</taxon>
    </lineage>
</organism>
<sequence length="358" mass="39659">MDFFGRPKTDQQQQALKNKNAANAAKVDEKMIPWVEKYRPKNINDVTAQEEVVQVLRKSLETKNLPHLLFYGPPGTGKTSTILALTRDMYGPEAVKTRVLELNASDERGISVVREKVKNFARAVVSTADPGYPSPPYKIVILDEADSMTADAQAALRRIMEKYSRITRFCLVCNYVSRIIEPLASRCTKFRFKSLPREQAIGRVTEVAQLEGVDYEDGAVETLVDCAEGDLRRAMMSLQSASRMVQKSKLTASMVTELVGVIPETVIEGLRNAWGGSGSAEDIQQAVDDLIYSGYPASRVLSQLHDLVMQDQHLSSLQKAKIAMMMGSVDKALCDGADEQLQMMDLMMQASKIASQKA</sequence>
<dbReference type="CDD" id="cd18140">
    <property type="entry name" value="HLD_clamp_RFC"/>
    <property type="match status" value="1"/>
</dbReference>
<accession>A0A9W8CKJ5</accession>
<dbReference type="Gene3D" id="1.20.272.10">
    <property type="match status" value="1"/>
</dbReference>
<dbReference type="InterPro" id="IPR047854">
    <property type="entry name" value="RFC_lid"/>
</dbReference>
<comment type="subcellular location">
    <subcellularLocation>
        <location evidence="1">Nucleus</location>
    </subcellularLocation>
</comment>
<feature type="region of interest" description="Disordered" evidence="8">
    <location>
        <begin position="1"/>
        <end position="22"/>
    </location>
</feature>
<dbReference type="GO" id="GO:0005634">
    <property type="term" value="C:nucleus"/>
    <property type="evidence" value="ECO:0007669"/>
    <property type="project" value="UniProtKB-SubCell"/>
</dbReference>
<gene>
    <name evidence="10" type="primary">RFC2</name>
    <name evidence="10" type="ORF">LPJ64_000797</name>
</gene>
<dbReference type="GO" id="GO:0016887">
    <property type="term" value="F:ATP hydrolysis activity"/>
    <property type="evidence" value="ECO:0007669"/>
    <property type="project" value="InterPro"/>
</dbReference>
<dbReference type="Gene3D" id="3.40.50.300">
    <property type="entry name" value="P-loop containing nucleotide triphosphate hydrolases"/>
    <property type="match status" value="1"/>
</dbReference>
<dbReference type="GO" id="GO:0006281">
    <property type="term" value="P:DNA repair"/>
    <property type="evidence" value="ECO:0007669"/>
    <property type="project" value="TreeGrafter"/>
</dbReference>
<dbReference type="GO" id="GO:0003689">
    <property type="term" value="F:DNA clamp loader activity"/>
    <property type="evidence" value="ECO:0007669"/>
    <property type="project" value="TreeGrafter"/>
</dbReference>
<dbReference type="GO" id="GO:0005524">
    <property type="term" value="F:ATP binding"/>
    <property type="evidence" value="ECO:0007669"/>
    <property type="project" value="UniProtKB-KW"/>
</dbReference>
<dbReference type="InterPro" id="IPR050238">
    <property type="entry name" value="DNA_Rep/Repair_Clamp_Loader"/>
</dbReference>
<dbReference type="FunFam" id="3.40.50.300:FF:000237">
    <property type="entry name" value="replication factor C subunit 4"/>
    <property type="match status" value="1"/>
</dbReference>
<dbReference type="FunFam" id="1.20.272.10:FF:000011">
    <property type="entry name" value="Replication factor C subunit 2"/>
    <property type="match status" value="1"/>
</dbReference>
<evidence type="ECO:0000256" key="5">
    <source>
        <dbReference type="ARBA" id="ARBA00022840"/>
    </source>
</evidence>
<feature type="compositionally biased region" description="Low complexity" evidence="8">
    <location>
        <begin position="11"/>
        <end position="22"/>
    </location>
</feature>
<keyword evidence="3" id="KW-0235">DNA replication</keyword>
<keyword evidence="5" id="KW-0067">ATP-binding</keyword>
<protein>
    <recommendedName>
        <fullName evidence="7">Replication factor C subunit 2</fullName>
    </recommendedName>
</protein>
<evidence type="ECO:0000256" key="4">
    <source>
        <dbReference type="ARBA" id="ARBA00022741"/>
    </source>
</evidence>
<comment type="similarity">
    <text evidence="2">Belongs to the activator 1 small subunits family.</text>
</comment>
<dbReference type="CDD" id="cd00009">
    <property type="entry name" value="AAA"/>
    <property type="match status" value="1"/>
</dbReference>
<dbReference type="GO" id="GO:0006271">
    <property type="term" value="P:DNA strand elongation involved in DNA replication"/>
    <property type="evidence" value="ECO:0007669"/>
    <property type="project" value="UniProtKB-ARBA"/>
</dbReference>
<dbReference type="InterPro" id="IPR003593">
    <property type="entry name" value="AAA+_ATPase"/>
</dbReference>
<evidence type="ECO:0000256" key="2">
    <source>
        <dbReference type="ARBA" id="ARBA00005378"/>
    </source>
</evidence>
<dbReference type="GO" id="GO:0005663">
    <property type="term" value="C:DNA replication factor C complex"/>
    <property type="evidence" value="ECO:0007669"/>
    <property type="project" value="TreeGrafter"/>
</dbReference>
<proteinExistence type="inferred from homology"/>
<dbReference type="InterPro" id="IPR003959">
    <property type="entry name" value="ATPase_AAA_core"/>
</dbReference>
<dbReference type="Proteomes" id="UP001145021">
    <property type="component" value="Unassembled WGS sequence"/>
</dbReference>
<keyword evidence="11" id="KW-1185">Reference proteome</keyword>
<dbReference type="InterPro" id="IPR013748">
    <property type="entry name" value="Rep_factorC_C"/>
</dbReference>
<evidence type="ECO:0000256" key="1">
    <source>
        <dbReference type="ARBA" id="ARBA00004123"/>
    </source>
</evidence>
<dbReference type="Pfam" id="PF00004">
    <property type="entry name" value="AAA"/>
    <property type="match status" value="1"/>
</dbReference>
<dbReference type="PANTHER" id="PTHR11669:SF20">
    <property type="entry name" value="REPLICATION FACTOR C SUBUNIT 4"/>
    <property type="match status" value="1"/>
</dbReference>
<evidence type="ECO:0000313" key="10">
    <source>
        <dbReference type="EMBL" id="KAJ1647832.1"/>
    </source>
</evidence>
<reference evidence="10" key="1">
    <citation type="submission" date="2022-07" db="EMBL/GenBank/DDBJ databases">
        <title>Phylogenomic reconstructions and comparative analyses of Kickxellomycotina fungi.</title>
        <authorList>
            <person name="Reynolds N.K."/>
            <person name="Stajich J.E."/>
            <person name="Barry K."/>
            <person name="Grigoriev I.V."/>
            <person name="Crous P."/>
            <person name="Smith M.E."/>
        </authorList>
    </citation>
    <scope>NUCLEOTIDE SEQUENCE</scope>
    <source>
        <strain evidence="10">NBRC 105413</strain>
    </source>
</reference>
<dbReference type="InterPro" id="IPR027417">
    <property type="entry name" value="P-loop_NTPase"/>
</dbReference>
<evidence type="ECO:0000256" key="8">
    <source>
        <dbReference type="SAM" id="MobiDB-lite"/>
    </source>
</evidence>
<evidence type="ECO:0000256" key="7">
    <source>
        <dbReference type="ARBA" id="ARBA00040745"/>
    </source>
</evidence>
<dbReference type="Pfam" id="PF08542">
    <property type="entry name" value="Rep_fac_C"/>
    <property type="match status" value="1"/>
</dbReference>
<comment type="caution">
    <text evidence="10">The sequence shown here is derived from an EMBL/GenBank/DDBJ whole genome shotgun (WGS) entry which is preliminary data.</text>
</comment>
<dbReference type="InterPro" id="IPR008921">
    <property type="entry name" value="DNA_pol3_clamp-load_cplx_C"/>
</dbReference>
<dbReference type="GO" id="GO:0031391">
    <property type="term" value="C:Elg1 RFC-like complex"/>
    <property type="evidence" value="ECO:0007669"/>
    <property type="project" value="UniProtKB-ARBA"/>
</dbReference>
<dbReference type="AlphaFoldDB" id="A0A9W8CKJ5"/>
<dbReference type="EMBL" id="JANBOH010000018">
    <property type="protein sequence ID" value="KAJ1647832.1"/>
    <property type="molecule type" value="Genomic_DNA"/>
</dbReference>
<dbReference type="GO" id="GO:0003677">
    <property type="term" value="F:DNA binding"/>
    <property type="evidence" value="ECO:0007669"/>
    <property type="project" value="InterPro"/>
</dbReference>
<evidence type="ECO:0000313" key="11">
    <source>
        <dbReference type="Proteomes" id="UP001145021"/>
    </source>
</evidence>
<keyword evidence="6" id="KW-0539">Nucleus</keyword>
<name>A0A9W8CKJ5_9FUNG</name>